<dbReference type="SUPFAM" id="SSF53254">
    <property type="entry name" value="Phosphoglycerate mutase-like"/>
    <property type="match status" value="1"/>
</dbReference>
<dbReference type="GO" id="GO:0016787">
    <property type="term" value="F:hydrolase activity"/>
    <property type="evidence" value="ECO:0007669"/>
    <property type="project" value="UniProtKB-KW"/>
</dbReference>
<dbReference type="InterPro" id="IPR029033">
    <property type="entry name" value="His_PPase_superfam"/>
</dbReference>
<protein>
    <submittedName>
        <fullName evidence="1">Putative enzyme</fullName>
        <ecNumber evidence="1">3.1.3.-</ecNumber>
    </submittedName>
</protein>
<dbReference type="AlphaFoldDB" id="W6JWI3"/>
<reference evidence="1 2" key="1">
    <citation type="journal article" date="2013" name="ISME J.">
        <title>A metabolic model for members of the genus Tetrasphaera involved in enhanced biological phosphorus removal.</title>
        <authorList>
            <person name="Kristiansen R."/>
            <person name="Nguyen H.T.T."/>
            <person name="Saunders A.M."/>
            <person name="Nielsen J.L."/>
            <person name="Wimmer R."/>
            <person name="Le V.Q."/>
            <person name="McIlroy S.J."/>
            <person name="Petrovski S."/>
            <person name="Seviour R.J."/>
            <person name="Calteau A."/>
            <person name="Nielsen K.L."/>
            <person name="Nielsen P.H."/>
        </authorList>
    </citation>
    <scope>NUCLEOTIDE SEQUENCE [LARGE SCALE GENOMIC DNA]</scope>
    <source>
        <strain evidence="1 2">Ben110</strain>
    </source>
</reference>
<dbReference type="EMBL" id="CAJA01000151">
    <property type="protein sequence ID" value="CCH73131.1"/>
    <property type="molecule type" value="Genomic_DNA"/>
</dbReference>
<dbReference type="RefSeq" id="WP_048698594.1">
    <property type="nucleotide sequence ID" value="NZ_HG764815.1"/>
</dbReference>
<dbReference type="InterPro" id="IPR013078">
    <property type="entry name" value="His_Pase_superF_clade-1"/>
</dbReference>
<dbReference type="PANTHER" id="PTHR47623:SF1">
    <property type="entry name" value="OS09G0287300 PROTEIN"/>
    <property type="match status" value="1"/>
</dbReference>
<dbReference type="EC" id="3.1.3.-" evidence="1"/>
<keyword evidence="2" id="KW-1185">Reference proteome</keyword>
<dbReference type="OrthoDB" id="9810154at2"/>
<dbReference type="PANTHER" id="PTHR47623">
    <property type="entry name" value="OS09G0287300 PROTEIN"/>
    <property type="match status" value="1"/>
</dbReference>
<evidence type="ECO:0000313" key="2">
    <source>
        <dbReference type="Proteomes" id="UP000035763"/>
    </source>
</evidence>
<evidence type="ECO:0000313" key="1">
    <source>
        <dbReference type="EMBL" id="CCH73131.1"/>
    </source>
</evidence>
<dbReference type="Proteomes" id="UP000035763">
    <property type="component" value="Unassembled WGS sequence"/>
</dbReference>
<gene>
    <name evidence="1" type="ORF">BN11_2340002</name>
</gene>
<accession>W6JWI3</accession>
<sequence>MTTAAMDRTLILVRHAATAHQGPGEDDHDRELTPQGHLDARAAGAWLRTHDFGVDQVLCSSAERTRQSTEGMWAGGCCEADVHYDGRIYNASPETLLDVLREADDAANVVMLVGHAPGVPALASLLADGEGNDSAHECLAAGFPTTGIAVLRFAGPWRDLAFGGARLERFHLARA</sequence>
<proteinExistence type="predicted"/>
<name>W6JWI3_9MICO</name>
<comment type="caution">
    <text evidence="1">The sequence shown here is derived from an EMBL/GenBank/DDBJ whole genome shotgun (WGS) entry which is preliminary data.</text>
</comment>
<organism evidence="1 2">
    <name type="scientific">Nostocoides australiense Ben110</name>
    <dbReference type="NCBI Taxonomy" id="1193182"/>
    <lineage>
        <taxon>Bacteria</taxon>
        <taxon>Bacillati</taxon>
        <taxon>Actinomycetota</taxon>
        <taxon>Actinomycetes</taxon>
        <taxon>Micrococcales</taxon>
        <taxon>Intrasporangiaceae</taxon>
        <taxon>Nostocoides</taxon>
    </lineage>
</organism>
<dbReference type="SMART" id="SM00855">
    <property type="entry name" value="PGAM"/>
    <property type="match status" value="1"/>
</dbReference>
<dbReference type="Gene3D" id="3.40.50.1240">
    <property type="entry name" value="Phosphoglycerate mutase-like"/>
    <property type="match status" value="1"/>
</dbReference>
<dbReference type="CDD" id="cd07040">
    <property type="entry name" value="HP"/>
    <property type="match status" value="1"/>
</dbReference>
<keyword evidence="1" id="KW-0378">Hydrolase</keyword>
<dbReference type="Pfam" id="PF00300">
    <property type="entry name" value="His_Phos_1"/>
    <property type="match status" value="1"/>
</dbReference>
<dbReference type="STRING" id="1193182.BN11_2340002"/>